<keyword evidence="1" id="KW-0812">Transmembrane</keyword>
<evidence type="ECO:0000313" key="3">
    <source>
        <dbReference type="Proteomes" id="UP001431209"/>
    </source>
</evidence>
<evidence type="ECO:0000313" key="2">
    <source>
        <dbReference type="EMBL" id="KAL0477961.1"/>
    </source>
</evidence>
<sequence>MPLATETNLPHTTPSPDTILHELDVGLERLVLWSVKPNNLTTILLRVSAEVGANVFIRDDMEYYGERYAQNFTVLAIDDDSTHTGSIIYLPPSDKNRTVYLQVTNFLKYTTTISVIAYPDVPIFTFETMTNLYNKTLALNSIIMAVLTIQFDSPIPPNSVGLKDAMTKFYDLYISAYDSALYVRPYERYYTFMTLNLGSMMFQTLNITEEAQPYVLDYIAKRSAYNNMTSPFYELLNEQLDVSRINFSRSRSGKFQLCTHDYSLVNVLYAGFDCTDLSTNEVHKSVLPKLVIFADVGYYTFQFCVTAGLVAYIIFQVAIIRRGKKFYFVTDSIKNPPFWQCIIPFVRNKTLTNFRL</sequence>
<accession>A0AAW2YLZ2</accession>
<keyword evidence="1" id="KW-0472">Membrane</keyword>
<dbReference type="Proteomes" id="UP001431209">
    <property type="component" value="Unassembled WGS sequence"/>
</dbReference>
<feature type="transmembrane region" description="Helical" evidence="1">
    <location>
        <begin position="296"/>
        <end position="315"/>
    </location>
</feature>
<keyword evidence="1" id="KW-1133">Transmembrane helix</keyword>
<organism evidence="2 3">
    <name type="scientific">Acrasis kona</name>
    <dbReference type="NCBI Taxonomy" id="1008807"/>
    <lineage>
        <taxon>Eukaryota</taxon>
        <taxon>Discoba</taxon>
        <taxon>Heterolobosea</taxon>
        <taxon>Tetramitia</taxon>
        <taxon>Eutetramitia</taxon>
        <taxon>Acrasidae</taxon>
        <taxon>Acrasis</taxon>
    </lineage>
</organism>
<dbReference type="EMBL" id="JAOPGA020000288">
    <property type="protein sequence ID" value="KAL0477961.1"/>
    <property type="molecule type" value="Genomic_DNA"/>
</dbReference>
<proteinExistence type="predicted"/>
<keyword evidence="3" id="KW-1185">Reference proteome</keyword>
<evidence type="ECO:0000256" key="1">
    <source>
        <dbReference type="SAM" id="Phobius"/>
    </source>
</evidence>
<name>A0AAW2YLZ2_9EUKA</name>
<comment type="caution">
    <text evidence="2">The sequence shown here is derived from an EMBL/GenBank/DDBJ whole genome shotgun (WGS) entry which is preliminary data.</text>
</comment>
<gene>
    <name evidence="2" type="ORF">AKO1_005331</name>
</gene>
<reference evidence="2 3" key="1">
    <citation type="submission" date="2024-03" db="EMBL/GenBank/DDBJ databases">
        <title>The Acrasis kona genome and developmental transcriptomes reveal deep origins of eukaryotic multicellular pathways.</title>
        <authorList>
            <person name="Sheikh S."/>
            <person name="Fu C.-J."/>
            <person name="Brown M.W."/>
            <person name="Baldauf S.L."/>
        </authorList>
    </citation>
    <scope>NUCLEOTIDE SEQUENCE [LARGE SCALE GENOMIC DNA]</scope>
    <source>
        <strain evidence="2 3">ATCC MYA-3509</strain>
    </source>
</reference>
<protein>
    <submittedName>
        <fullName evidence="2">HrcA</fullName>
    </submittedName>
</protein>
<dbReference type="AlphaFoldDB" id="A0AAW2YLZ2"/>